<evidence type="ECO:0008006" key="6">
    <source>
        <dbReference type="Google" id="ProtNLM"/>
    </source>
</evidence>
<proteinExistence type="inferred from homology"/>
<accession>A0A9D5HNI4</accession>
<reference evidence="4" key="1">
    <citation type="submission" date="2021-03" db="EMBL/GenBank/DDBJ databases">
        <authorList>
            <person name="Li Z."/>
            <person name="Yang C."/>
        </authorList>
    </citation>
    <scope>NUCLEOTIDE SEQUENCE</scope>
    <source>
        <strain evidence="4">Dzin_1.0</strain>
        <tissue evidence="4">Leaf</tissue>
    </source>
</reference>
<keyword evidence="3" id="KW-0443">Lipid metabolism</keyword>
<name>A0A9D5HNI4_9LILI</name>
<dbReference type="SUPFAM" id="SSF52266">
    <property type="entry name" value="SGNH hydrolase"/>
    <property type="match status" value="1"/>
</dbReference>
<dbReference type="Pfam" id="PF00657">
    <property type="entry name" value="Lipase_GDSL"/>
    <property type="match status" value="1"/>
</dbReference>
<dbReference type="Gene3D" id="3.40.50.1110">
    <property type="entry name" value="SGNH hydrolase"/>
    <property type="match status" value="1"/>
</dbReference>
<keyword evidence="2" id="KW-0378">Hydrolase</keyword>
<reference evidence="4" key="2">
    <citation type="journal article" date="2022" name="Hortic Res">
        <title>The genome of Dioscorea zingiberensis sheds light on the biosynthesis, origin and evolution of the medicinally important diosgenin saponins.</title>
        <authorList>
            <person name="Li Y."/>
            <person name="Tan C."/>
            <person name="Li Z."/>
            <person name="Guo J."/>
            <person name="Li S."/>
            <person name="Chen X."/>
            <person name="Wang C."/>
            <person name="Dai X."/>
            <person name="Yang H."/>
            <person name="Song W."/>
            <person name="Hou L."/>
            <person name="Xu J."/>
            <person name="Tong Z."/>
            <person name="Xu A."/>
            <person name="Yuan X."/>
            <person name="Wang W."/>
            <person name="Yang Q."/>
            <person name="Chen L."/>
            <person name="Sun Z."/>
            <person name="Wang K."/>
            <person name="Pan B."/>
            <person name="Chen J."/>
            <person name="Bao Y."/>
            <person name="Liu F."/>
            <person name="Qi X."/>
            <person name="Gang D.R."/>
            <person name="Wen J."/>
            <person name="Li J."/>
        </authorList>
    </citation>
    <scope>NUCLEOTIDE SEQUENCE</scope>
    <source>
        <strain evidence="4">Dzin_1.0</strain>
    </source>
</reference>
<dbReference type="EMBL" id="JAGGNH010000002">
    <property type="protein sequence ID" value="KAJ0983073.1"/>
    <property type="molecule type" value="Genomic_DNA"/>
</dbReference>
<sequence length="269" mass="30362">MFKTDNPLEFLEGVNFASGSAGILTSTHQGLCIPLETQIDFYSLVFKALVEKLGIFQVQRFISSSIFYINIGSNDIPAYSYHPIGVSKYVRLLISTLEGELKGILKLGARKLVFMGTQPIGCWPGIRAINNRSGDCIREYNQISYMYSERAALLLKELQLEYADLSYSFFDSYRVFDQYINHPKTYGFDESKAACCGMGYLNAKIRCNPSAPYCSDRTKYVFWDMWHQSEAAANLLVRMAFDGLPPNVFPVNVRELSGLNAENAHVIDQ</sequence>
<comment type="similarity">
    <text evidence="1">Belongs to the 'GDSL' lipolytic enzyme family.</text>
</comment>
<evidence type="ECO:0000256" key="1">
    <source>
        <dbReference type="ARBA" id="ARBA00008668"/>
    </source>
</evidence>
<evidence type="ECO:0000313" key="4">
    <source>
        <dbReference type="EMBL" id="KAJ0983073.1"/>
    </source>
</evidence>
<evidence type="ECO:0000256" key="2">
    <source>
        <dbReference type="ARBA" id="ARBA00022801"/>
    </source>
</evidence>
<dbReference type="GO" id="GO:0016788">
    <property type="term" value="F:hydrolase activity, acting on ester bonds"/>
    <property type="evidence" value="ECO:0007669"/>
    <property type="project" value="InterPro"/>
</dbReference>
<dbReference type="Proteomes" id="UP001085076">
    <property type="component" value="Miscellaneous, Linkage group lg02"/>
</dbReference>
<evidence type="ECO:0000256" key="3">
    <source>
        <dbReference type="ARBA" id="ARBA00022963"/>
    </source>
</evidence>
<keyword evidence="5" id="KW-1185">Reference proteome</keyword>
<dbReference type="AlphaFoldDB" id="A0A9D5HNI4"/>
<dbReference type="GO" id="GO:0016042">
    <property type="term" value="P:lipid catabolic process"/>
    <property type="evidence" value="ECO:0007669"/>
    <property type="project" value="UniProtKB-KW"/>
</dbReference>
<dbReference type="InterPro" id="IPR001087">
    <property type="entry name" value="GDSL"/>
</dbReference>
<organism evidence="4 5">
    <name type="scientific">Dioscorea zingiberensis</name>
    <dbReference type="NCBI Taxonomy" id="325984"/>
    <lineage>
        <taxon>Eukaryota</taxon>
        <taxon>Viridiplantae</taxon>
        <taxon>Streptophyta</taxon>
        <taxon>Embryophyta</taxon>
        <taxon>Tracheophyta</taxon>
        <taxon>Spermatophyta</taxon>
        <taxon>Magnoliopsida</taxon>
        <taxon>Liliopsida</taxon>
        <taxon>Dioscoreales</taxon>
        <taxon>Dioscoreaceae</taxon>
        <taxon>Dioscorea</taxon>
    </lineage>
</organism>
<dbReference type="InterPro" id="IPR051058">
    <property type="entry name" value="GDSL_Est/Lipase"/>
</dbReference>
<dbReference type="PANTHER" id="PTHR45648">
    <property type="entry name" value="GDSL LIPASE/ACYLHYDROLASE FAMILY PROTEIN (AFU_ORTHOLOGUE AFUA_4G14700)"/>
    <property type="match status" value="1"/>
</dbReference>
<dbReference type="OrthoDB" id="1600564at2759"/>
<comment type="caution">
    <text evidence="4">The sequence shown here is derived from an EMBL/GenBank/DDBJ whole genome shotgun (WGS) entry which is preliminary data.</text>
</comment>
<evidence type="ECO:0000313" key="5">
    <source>
        <dbReference type="Proteomes" id="UP001085076"/>
    </source>
</evidence>
<gene>
    <name evidence="4" type="ORF">J5N97_011328</name>
</gene>
<dbReference type="InterPro" id="IPR036514">
    <property type="entry name" value="SGNH_hydro_sf"/>
</dbReference>
<dbReference type="PANTHER" id="PTHR45648:SF106">
    <property type="entry name" value="ANTHER-SPECIFIC PROLINE-RICH PROTEIN APG"/>
    <property type="match status" value="1"/>
</dbReference>
<protein>
    <recommendedName>
        <fullName evidence="6">GDSL esterase/lipase</fullName>
    </recommendedName>
</protein>
<keyword evidence="3" id="KW-0442">Lipid degradation</keyword>